<evidence type="ECO:0000313" key="1">
    <source>
        <dbReference type="EMBL" id="AKJ28610.1"/>
    </source>
</evidence>
<dbReference type="KEGG" id="pbh:AAW51_1919"/>
<dbReference type="RefSeq" id="WP_047194436.1">
    <property type="nucleotide sequence ID" value="NZ_CP011371.1"/>
</dbReference>
<dbReference type="OrthoDB" id="214150at2"/>
<reference evidence="1 2" key="1">
    <citation type="submission" date="2015-05" db="EMBL/GenBank/DDBJ databases">
        <authorList>
            <person name="Tang B."/>
            <person name="Yu Y."/>
        </authorList>
    </citation>
    <scope>NUCLEOTIDE SEQUENCE [LARGE SCALE GENOMIC DNA]</scope>
    <source>
        <strain evidence="1 2">DSM 7029</strain>
    </source>
</reference>
<dbReference type="Pfam" id="PF13376">
    <property type="entry name" value="OmdA"/>
    <property type="match status" value="1"/>
</dbReference>
<dbReference type="AlphaFoldDB" id="A0A0G3BPX0"/>
<accession>A0A0G3BPX0</accession>
<name>A0A0G3BPX0_9BURK</name>
<dbReference type="PATRIC" id="fig|413882.6.peg.2019"/>
<dbReference type="STRING" id="413882.AAW51_1919"/>
<protein>
    <submittedName>
        <fullName evidence="1">Uncharacterized protein</fullName>
    </submittedName>
</protein>
<organism evidence="1 2">
    <name type="scientific">Caldimonas brevitalea</name>
    <dbReference type="NCBI Taxonomy" id="413882"/>
    <lineage>
        <taxon>Bacteria</taxon>
        <taxon>Pseudomonadati</taxon>
        <taxon>Pseudomonadota</taxon>
        <taxon>Betaproteobacteria</taxon>
        <taxon>Burkholderiales</taxon>
        <taxon>Sphaerotilaceae</taxon>
        <taxon>Caldimonas</taxon>
    </lineage>
</organism>
<keyword evidence="2" id="KW-1185">Reference proteome</keyword>
<dbReference type="EMBL" id="CP011371">
    <property type="protein sequence ID" value="AKJ28610.1"/>
    <property type="molecule type" value="Genomic_DNA"/>
</dbReference>
<proteinExistence type="predicted"/>
<dbReference type="Proteomes" id="UP000035352">
    <property type="component" value="Chromosome"/>
</dbReference>
<evidence type="ECO:0000313" key="2">
    <source>
        <dbReference type="Proteomes" id="UP000035352"/>
    </source>
</evidence>
<gene>
    <name evidence="1" type="ORF">AAW51_1919</name>
</gene>
<sequence>MSSPPSRLKRALHPMPGFVKQALEQRGLMKAYEERPPYQRNDYIGWITRAKTDATQLKRLEQMLDELADGNRYMKMLWRRR</sequence>